<reference evidence="4 5" key="2">
    <citation type="submission" date="2016-10" db="EMBL/GenBank/DDBJ databases">
        <authorList>
            <person name="Varghese N."/>
            <person name="Submissions S."/>
        </authorList>
    </citation>
    <scope>NUCLEOTIDE SEQUENCE [LARGE SCALE GENOMIC DNA]</scope>
    <source>
        <strain evidence="4">KHGC19</strain>
        <strain evidence="2 5">WCP15</strain>
    </source>
</reference>
<evidence type="ECO:0000313" key="5">
    <source>
        <dbReference type="Proteomes" id="UP000199135"/>
    </source>
</evidence>
<keyword evidence="5" id="KW-1185">Reference proteome</keyword>
<name>A0A1H9Q3F5_9ACTN</name>
<sequence length="324" mass="34601">MQRVSNLIGAKVFKKKVDRKGKTKDVRLGRMHMAVFSPDGRRVVGFQVMQPDMVGVVKRPDLFMAFDSYRIENDYVYLNEGEATLEQAARDRLGLDWDRCIMWTGMDCQTESGKQLGYVGDCIFDERTGAVRKLCVGDGSVAKSLVGQLEIPVDMLKGYRDGWMIVDDAAPSLQLSGGVAAAAGEGYARVKQGGQKVVAKASAASAKAVDKGSFALGKALGKAKRALSDATAEPEEQMPSAKAGNVQVSPAAEPVKLKGGSSKVTTYAPTGKPAAKRPTAKKGVSPKKKTSSTSDKAARSVGRQLGKMGGMFGSFMDEYKKASK</sequence>
<evidence type="ECO:0000313" key="2">
    <source>
        <dbReference type="EMBL" id="SEH48610.1"/>
    </source>
</evidence>
<dbReference type="Proteomes" id="UP000199128">
    <property type="component" value="Unassembled WGS sequence"/>
</dbReference>
<evidence type="ECO:0000256" key="1">
    <source>
        <dbReference type="SAM" id="MobiDB-lite"/>
    </source>
</evidence>
<evidence type="ECO:0000313" key="3">
    <source>
        <dbReference type="EMBL" id="SER54625.1"/>
    </source>
</evidence>
<feature type="compositionally biased region" description="Basic residues" evidence="1">
    <location>
        <begin position="274"/>
        <end position="290"/>
    </location>
</feature>
<dbReference type="Gene3D" id="2.30.30.240">
    <property type="entry name" value="PRC-barrel domain"/>
    <property type="match status" value="1"/>
</dbReference>
<organism evidence="3 4">
    <name type="scientific">Parafannyhessea umbonata</name>
    <dbReference type="NCBI Taxonomy" id="604330"/>
    <lineage>
        <taxon>Bacteria</taxon>
        <taxon>Bacillati</taxon>
        <taxon>Actinomycetota</taxon>
        <taxon>Coriobacteriia</taxon>
        <taxon>Coriobacteriales</taxon>
        <taxon>Atopobiaceae</taxon>
        <taxon>Parafannyhessea</taxon>
    </lineage>
</organism>
<dbReference type="AlphaFoldDB" id="A0A1H9Q3F5"/>
<dbReference type="EMBL" id="FOGP01000004">
    <property type="protein sequence ID" value="SER54625.1"/>
    <property type="molecule type" value="Genomic_DNA"/>
</dbReference>
<feature type="region of interest" description="Disordered" evidence="1">
    <location>
        <begin position="227"/>
        <end position="313"/>
    </location>
</feature>
<dbReference type="SUPFAM" id="SSF50346">
    <property type="entry name" value="PRC-barrel domain"/>
    <property type="match status" value="1"/>
</dbReference>
<proteinExistence type="predicted"/>
<dbReference type="InterPro" id="IPR011033">
    <property type="entry name" value="PRC_barrel-like_sf"/>
</dbReference>
<protein>
    <recommendedName>
        <fullName evidence="6">PRC-barrel domain-containing protein</fullName>
    </recommendedName>
</protein>
<gene>
    <name evidence="3" type="ORF">SAMN05216446_1266</name>
    <name evidence="2" type="ORF">SAMN05216447_103143</name>
</gene>
<evidence type="ECO:0008006" key="6">
    <source>
        <dbReference type="Google" id="ProtNLM"/>
    </source>
</evidence>
<dbReference type="EMBL" id="FNWT01000003">
    <property type="protein sequence ID" value="SEH48610.1"/>
    <property type="molecule type" value="Genomic_DNA"/>
</dbReference>
<reference evidence="3" key="1">
    <citation type="submission" date="2016-10" db="EMBL/GenBank/DDBJ databases">
        <authorList>
            <person name="de Groot N.N."/>
        </authorList>
    </citation>
    <scope>NUCLEOTIDE SEQUENCE [LARGE SCALE GENOMIC DNA]</scope>
    <source>
        <strain evidence="3">KHGC19</strain>
    </source>
</reference>
<dbReference type="Proteomes" id="UP000199135">
    <property type="component" value="Unassembled WGS sequence"/>
</dbReference>
<evidence type="ECO:0000313" key="4">
    <source>
        <dbReference type="Proteomes" id="UP000199128"/>
    </source>
</evidence>
<dbReference type="RefSeq" id="WP_078687274.1">
    <property type="nucleotide sequence ID" value="NZ_FNWT01000003.1"/>
</dbReference>
<accession>A0A1H9Q3F5</accession>